<accession>A0A9W6CW50</accession>
<keyword evidence="2" id="KW-1185">Reference proteome</keyword>
<name>A0A9W6CW50_9MICO</name>
<comment type="caution">
    <text evidence="1">The sequence shown here is derived from an EMBL/GenBank/DDBJ whole genome shotgun (WGS) entry which is preliminary data.</text>
</comment>
<gene>
    <name evidence="1" type="ORF">ARHIZOSPH14_16720</name>
</gene>
<organism evidence="1 2">
    <name type="scientific">Agromyces rhizosphaerae</name>
    <dbReference type="NCBI Taxonomy" id="88374"/>
    <lineage>
        <taxon>Bacteria</taxon>
        <taxon>Bacillati</taxon>
        <taxon>Actinomycetota</taxon>
        <taxon>Actinomycetes</taxon>
        <taxon>Micrococcales</taxon>
        <taxon>Microbacteriaceae</taxon>
        <taxon>Agromyces</taxon>
    </lineage>
</organism>
<reference evidence="1" key="1">
    <citation type="submission" date="2022-12" db="EMBL/GenBank/DDBJ databases">
        <title>Reference genome sequencing for broad-spectrum identification of bacterial and archaeal isolates by mass spectrometry.</title>
        <authorList>
            <person name="Sekiguchi Y."/>
            <person name="Tourlousse D.M."/>
        </authorList>
    </citation>
    <scope>NUCLEOTIDE SEQUENCE</scope>
    <source>
        <strain evidence="1">14</strain>
    </source>
</reference>
<dbReference type="Proteomes" id="UP001144396">
    <property type="component" value="Unassembled WGS sequence"/>
</dbReference>
<dbReference type="AlphaFoldDB" id="A0A9W6CW50"/>
<sequence>MADFARFLPLSQRPRVDESSVTSDRRAQVAEVVDQVAAVAARTDAPGTRIARFIDEAGLRPSDPAPAPTPAGLHAFAAELRDGGRQPIRSLARTVRAALAFGRESDTTVELSELVSGSVALYAATSAPHDRRAVIAHHTLRASDAEWAFGHGPVLTAPAVAILEFLLGLSDDPPKPAPAAS</sequence>
<protein>
    <submittedName>
        <fullName evidence="1">Uncharacterized protein</fullName>
    </submittedName>
</protein>
<dbReference type="EMBL" id="BSDP01000001">
    <property type="protein sequence ID" value="GLI27430.1"/>
    <property type="molecule type" value="Genomic_DNA"/>
</dbReference>
<dbReference type="RefSeq" id="WP_281883970.1">
    <property type="nucleotide sequence ID" value="NZ_BSDP01000001.1"/>
</dbReference>
<proteinExistence type="predicted"/>
<evidence type="ECO:0000313" key="2">
    <source>
        <dbReference type="Proteomes" id="UP001144396"/>
    </source>
</evidence>
<evidence type="ECO:0000313" key="1">
    <source>
        <dbReference type="EMBL" id="GLI27430.1"/>
    </source>
</evidence>